<keyword evidence="3" id="KW-1185">Reference proteome</keyword>
<dbReference type="Proteomes" id="UP001385951">
    <property type="component" value="Unassembled WGS sequence"/>
</dbReference>
<dbReference type="EMBL" id="JASBNA010000100">
    <property type="protein sequence ID" value="KAK7676911.1"/>
    <property type="molecule type" value="Genomic_DNA"/>
</dbReference>
<evidence type="ECO:0000313" key="2">
    <source>
        <dbReference type="EMBL" id="KAK7676911.1"/>
    </source>
</evidence>
<organism evidence="2 3">
    <name type="scientific">Cerrena zonata</name>
    <dbReference type="NCBI Taxonomy" id="2478898"/>
    <lineage>
        <taxon>Eukaryota</taxon>
        <taxon>Fungi</taxon>
        <taxon>Dikarya</taxon>
        <taxon>Basidiomycota</taxon>
        <taxon>Agaricomycotina</taxon>
        <taxon>Agaricomycetes</taxon>
        <taxon>Polyporales</taxon>
        <taxon>Cerrenaceae</taxon>
        <taxon>Cerrena</taxon>
    </lineage>
</organism>
<evidence type="ECO:0000313" key="3">
    <source>
        <dbReference type="Proteomes" id="UP001385951"/>
    </source>
</evidence>
<evidence type="ECO:0000256" key="1">
    <source>
        <dbReference type="SAM" id="MobiDB-lite"/>
    </source>
</evidence>
<sequence>MSLMKILSIFYESTQAINFFNYSISQRDEKKNYGDLDENYDLIGEDDEDDDDEEDEEDDDESEDDHVQIESSKLNDNYKPMSFTLLCHVWVTIITYQLIA</sequence>
<reference evidence="2 3" key="1">
    <citation type="submission" date="2022-09" db="EMBL/GenBank/DDBJ databases">
        <authorList>
            <person name="Palmer J.M."/>
        </authorList>
    </citation>
    <scope>NUCLEOTIDE SEQUENCE [LARGE SCALE GENOMIC DNA]</scope>
    <source>
        <strain evidence="2 3">DSM 7382</strain>
    </source>
</reference>
<feature type="region of interest" description="Disordered" evidence="1">
    <location>
        <begin position="33"/>
        <end position="73"/>
    </location>
</feature>
<comment type="caution">
    <text evidence="2">The sequence shown here is derived from an EMBL/GenBank/DDBJ whole genome shotgun (WGS) entry which is preliminary data.</text>
</comment>
<dbReference type="AlphaFoldDB" id="A0AAW0FA07"/>
<proteinExistence type="predicted"/>
<accession>A0AAW0FA07</accession>
<feature type="compositionally biased region" description="Acidic residues" evidence="1">
    <location>
        <begin position="35"/>
        <end position="64"/>
    </location>
</feature>
<gene>
    <name evidence="2" type="ORF">QCA50_020100</name>
</gene>
<protein>
    <submittedName>
        <fullName evidence="2">Uncharacterized protein</fullName>
    </submittedName>
</protein>
<name>A0AAW0FA07_9APHY</name>